<keyword evidence="3" id="KW-1185">Reference proteome</keyword>
<feature type="chain" id="PRO_5034642639" evidence="1">
    <location>
        <begin position="27"/>
        <end position="64"/>
    </location>
</feature>
<dbReference type="AlphaFoldDB" id="A0A8E2ETQ3"/>
<keyword evidence="1" id="KW-0732">Signal</keyword>
<dbReference type="Proteomes" id="UP000250140">
    <property type="component" value="Unassembled WGS sequence"/>
</dbReference>
<sequence>MPIVMVTAVTVVMVLMGLMAFHSVAAVDGIIGVDGYRRCSYGKVEEVMAKEIRGGDKGAWATWK</sequence>
<organism evidence="2 3">
    <name type="scientific">Glonium stellatum</name>
    <dbReference type="NCBI Taxonomy" id="574774"/>
    <lineage>
        <taxon>Eukaryota</taxon>
        <taxon>Fungi</taxon>
        <taxon>Dikarya</taxon>
        <taxon>Ascomycota</taxon>
        <taxon>Pezizomycotina</taxon>
        <taxon>Dothideomycetes</taxon>
        <taxon>Pleosporomycetidae</taxon>
        <taxon>Gloniales</taxon>
        <taxon>Gloniaceae</taxon>
        <taxon>Glonium</taxon>
    </lineage>
</organism>
<dbReference type="EMBL" id="KV750450">
    <property type="protein sequence ID" value="OCL04722.1"/>
    <property type="molecule type" value="Genomic_DNA"/>
</dbReference>
<evidence type="ECO:0000313" key="2">
    <source>
        <dbReference type="EMBL" id="OCL04722.1"/>
    </source>
</evidence>
<evidence type="ECO:0000313" key="3">
    <source>
        <dbReference type="Proteomes" id="UP000250140"/>
    </source>
</evidence>
<reference evidence="2 3" key="1">
    <citation type="journal article" date="2016" name="Nat. Commun.">
        <title>Ectomycorrhizal ecology is imprinted in the genome of the dominant symbiotic fungus Cenococcum geophilum.</title>
        <authorList>
            <consortium name="DOE Joint Genome Institute"/>
            <person name="Peter M."/>
            <person name="Kohler A."/>
            <person name="Ohm R.A."/>
            <person name="Kuo A."/>
            <person name="Krutzmann J."/>
            <person name="Morin E."/>
            <person name="Arend M."/>
            <person name="Barry K.W."/>
            <person name="Binder M."/>
            <person name="Choi C."/>
            <person name="Clum A."/>
            <person name="Copeland A."/>
            <person name="Grisel N."/>
            <person name="Haridas S."/>
            <person name="Kipfer T."/>
            <person name="LaButti K."/>
            <person name="Lindquist E."/>
            <person name="Lipzen A."/>
            <person name="Maire R."/>
            <person name="Meier B."/>
            <person name="Mihaltcheva S."/>
            <person name="Molinier V."/>
            <person name="Murat C."/>
            <person name="Poggeler S."/>
            <person name="Quandt C.A."/>
            <person name="Sperisen C."/>
            <person name="Tritt A."/>
            <person name="Tisserant E."/>
            <person name="Crous P.W."/>
            <person name="Henrissat B."/>
            <person name="Nehls U."/>
            <person name="Egli S."/>
            <person name="Spatafora J.W."/>
            <person name="Grigoriev I.V."/>
            <person name="Martin F.M."/>
        </authorList>
    </citation>
    <scope>NUCLEOTIDE SEQUENCE [LARGE SCALE GENOMIC DNA]</scope>
    <source>
        <strain evidence="2 3">CBS 207.34</strain>
    </source>
</reference>
<feature type="signal peptide" evidence="1">
    <location>
        <begin position="1"/>
        <end position="26"/>
    </location>
</feature>
<gene>
    <name evidence="2" type="ORF">AOQ84DRAFT_111767</name>
</gene>
<proteinExistence type="predicted"/>
<name>A0A8E2ETQ3_9PEZI</name>
<protein>
    <submittedName>
        <fullName evidence="2">Uncharacterized protein</fullName>
    </submittedName>
</protein>
<evidence type="ECO:0000256" key="1">
    <source>
        <dbReference type="SAM" id="SignalP"/>
    </source>
</evidence>
<accession>A0A8E2ETQ3</accession>